<name>A0A5B7JTY3_PORTR</name>
<keyword evidence="3" id="KW-1185">Reference proteome</keyword>
<feature type="transmembrane region" description="Helical" evidence="1">
    <location>
        <begin position="48"/>
        <end position="66"/>
    </location>
</feature>
<evidence type="ECO:0000256" key="1">
    <source>
        <dbReference type="SAM" id="Phobius"/>
    </source>
</evidence>
<reference evidence="2 3" key="1">
    <citation type="submission" date="2019-05" db="EMBL/GenBank/DDBJ databases">
        <title>Another draft genome of Portunus trituberculatus and its Hox gene families provides insights of decapod evolution.</title>
        <authorList>
            <person name="Jeong J.-H."/>
            <person name="Song I."/>
            <person name="Kim S."/>
            <person name="Choi T."/>
            <person name="Kim D."/>
            <person name="Ryu S."/>
            <person name="Kim W."/>
        </authorList>
    </citation>
    <scope>NUCLEOTIDE SEQUENCE [LARGE SCALE GENOMIC DNA]</scope>
    <source>
        <tissue evidence="2">Muscle</tissue>
    </source>
</reference>
<dbReference type="AlphaFoldDB" id="A0A5B7JTY3"/>
<evidence type="ECO:0000313" key="3">
    <source>
        <dbReference type="Proteomes" id="UP000324222"/>
    </source>
</evidence>
<keyword evidence="1" id="KW-0812">Transmembrane</keyword>
<evidence type="ECO:0000313" key="2">
    <source>
        <dbReference type="EMBL" id="MPD01442.1"/>
    </source>
</evidence>
<accession>A0A5B7JTY3</accession>
<keyword evidence="1" id="KW-0472">Membrane</keyword>
<dbReference type="Proteomes" id="UP000324222">
    <property type="component" value="Unassembled WGS sequence"/>
</dbReference>
<keyword evidence="1" id="KW-1133">Transmembrane helix</keyword>
<protein>
    <submittedName>
        <fullName evidence="2">Uncharacterized protein</fullName>
    </submittedName>
</protein>
<gene>
    <name evidence="2" type="ORF">E2C01_096969</name>
</gene>
<proteinExistence type="predicted"/>
<dbReference type="EMBL" id="VSRR010127138">
    <property type="protein sequence ID" value="MPD01442.1"/>
    <property type="molecule type" value="Genomic_DNA"/>
</dbReference>
<comment type="caution">
    <text evidence="2">The sequence shown here is derived from an EMBL/GenBank/DDBJ whole genome shotgun (WGS) entry which is preliminary data.</text>
</comment>
<organism evidence="2 3">
    <name type="scientific">Portunus trituberculatus</name>
    <name type="common">Swimming crab</name>
    <name type="synonym">Neptunus trituberculatus</name>
    <dbReference type="NCBI Taxonomy" id="210409"/>
    <lineage>
        <taxon>Eukaryota</taxon>
        <taxon>Metazoa</taxon>
        <taxon>Ecdysozoa</taxon>
        <taxon>Arthropoda</taxon>
        <taxon>Crustacea</taxon>
        <taxon>Multicrustacea</taxon>
        <taxon>Malacostraca</taxon>
        <taxon>Eumalacostraca</taxon>
        <taxon>Eucarida</taxon>
        <taxon>Decapoda</taxon>
        <taxon>Pleocyemata</taxon>
        <taxon>Brachyura</taxon>
        <taxon>Eubrachyura</taxon>
        <taxon>Portunoidea</taxon>
        <taxon>Portunidae</taxon>
        <taxon>Portuninae</taxon>
        <taxon>Portunus</taxon>
    </lineage>
</organism>
<sequence length="147" mass="16189">MTWKAMNNSNHLFRSSYEEALHQLVIEEERLVTREPSTDAFMTIYKKVSVASIVLSLLAVSLVVLGRARDARDYSKSGLARAGMSKVRAAVNPLAIKILTEVEVERLVGLAREAWLVACGLLARAPESLPAGKFLGKVSRHISENLN</sequence>